<dbReference type="GO" id="GO:0016829">
    <property type="term" value="F:lyase activity"/>
    <property type="evidence" value="ECO:0007669"/>
    <property type="project" value="InterPro"/>
</dbReference>
<evidence type="ECO:0000259" key="3">
    <source>
        <dbReference type="Pfam" id="PF19305"/>
    </source>
</evidence>
<dbReference type="OrthoDB" id="43639at2157"/>
<dbReference type="Gene3D" id="1.10.4100.10">
    <property type="entry name" value="2-methylcitrate dehydratase PrpD"/>
    <property type="match status" value="1"/>
</dbReference>
<dbReference type="InterPro" id="IPR005656">
    <property type="entry name" value="MmgE_PrpD"/>
</dbReference>
<dbReference type="InterPro" id="IPR045337">
    <property type="entry name" value="MmgE_PrpD_C"/>
</dbReference>
<dbReference type="Pfam" id="PF19305">
    <property type="entry name" value="MmgE_PrpD_C"/>
    <property type="match status" value="1"/>
</dbReference>
<name>A0A6A8G8T2_9EURY</name>
<dbReference type="InterPro" id="IPR045336">
    <property type="entry name" value="MmgE_PrpD_N"/>
</dbReference>
<dbReference type="InterPro" id="IPR042183">
    <property type="entry name" value="MmgE/PrpD_sf_1"/>
</dbReference>
<protein>
    <submittedName>
        <fullName evidence="4">2-methylcitrate dehydratase</fullName>
    </submittedName>
</protein>
<dbReference type="InterPro" id="IPR042188">
    <property type="entry name" value="MmgE/PrpD_sf_2"/>
</dbReference>
<comment type="caution">
    <text evidence="4">The sequence shown here is derived from an EMBL/GenBank/DDBJ whole genome shotgun (WGS) entry which is preliminary data.</text>
</comment>
<organism evidence="4 5">
    <name type="scientific">Haloferax marinum</name>
    <dbReference type="NCBI Taxonomy" id="2666143"/>
    <lineage>
        <taxon>Archaea</taxon>
        <taxon>Methanobacteriati</taxon>
        <taxon>Methanobacteriota</taxon>
        <taxon>Stenosarchaea group</taxon>
        <taxon>Halobacteria</taxon>
        <taxon>Halobacteriales</taxon>
        <taxon>Haloferacaceae</taxon>
        <taxon>Haloferax</taxon>
    </lineage>
</organism>
<proteinExistence type="inferred from homology"/>
<evidence type="ECO:0000259" key="2">
    <source>
        <dbReference type="Pfam" id="PF03972"/>
    </source>
</evidence>
<dbReference type="PANTHER" id="PTHR16943">
    <property type="entry name" value="2-METHYLCITRATE DEHYDRATASE-RELATED"/>
    <property type="match status" value="1"/>
</dbReference>
<comment type="similarity">
    <text evidence="1">Belongs to the PrpD family.</text>
</comment>
<accession>A0A6A8G8T2</accession>
<dbReference type="Proteomes" id="UP000443423">
    <property type="component" value="Unassembled WGS sequence"/>
</dbReference>
<feature type="domain" description="MmgE/PrpD N-terminal" evidence="2">
    <location>
        <begin position="20"/>
        <end position="251"/>
    </location>
</feature>
<dbReference type="SUPFAM" id="SSF103378">
    <property type="entry name" value="2-methylcitrate dehydratase PrpD"/>
    <property type="match status" value="1"/>
</dbReference>
<evidence type="ECO:0000256" key="1">
    <source>
        <dbReference type="ARBA" id="ARBA00006174"/>
    </source>
</evidence>
<feature type="domain" description="MmgE/PrpD C-terminal" evidence="3">
    <location>
        <begin position="275"/>
        <end position="438"/>
    </location>
</feature>
<dbReference type="EMBL" id="WKJQ01000001">
    <property type="protein sequence ID" value="MRW97155.1"/>
    <property type="molecule type" value="Genomic_DNA"/>
</dbReference>
<reference evidence="4 5" key="1">
    <citation type="submission" date="2019-11" db="EMBL/GenBank/DDBJ databases">
        <title>Whole genome sequence of Haloferax sp. MBLA0078.</title>
        <authorList>
            <person name="Seo M.-J."/>
            <person name="Cho E.-S."/>
        </authorList>
    </citation>
    <scope>NUCLEOTIDE SEQUENCE [LARGE SCALE GENOMIC DNA]</scope>
    <source>
        <strain evidence="4 5">MBLA0078</strain>
    </source>
</reference>
<evidence type="ECO:0000313" key="4">
    <source>
        <dbReference type="EMBL" id="MRW97155.1"/>
    </source>
</evidence>
<gene>
    <name evidence="4" type="ORF">GJR99_11305</name>
</gene>
<dbReference type="RefSeq" id="WP_151112216.1">
    <property type="nucleotide sequence ID" value="NZ_WKJQ01000001.1"/>
</dbReference>
<dbReference type="PANTHER" id="PTHR16943:SF8">
    <property type="entry name" value="2-METHYLCITRATE DEHYDRATASE"/>
    <property type="match status" value="1"/>
</dbReference>
<dbReference type="InterPro" id="IPR036148">
    <property type="entry name" value="MmgE/PrpD_sf"/>
</dbReference>
<dbReference type="Pfam" id="PF03972">
    <property type="entry name" value="MmgE_PrpD_N"/>
    <property type="match status" value="1"/>
</dbReference>
<dbReference type="AlphaFoldDB" id="A0A6A8G8T2"/>
<evidence type="ECO:0000313" key="5">
    <source>
        <dbReference type="Proteomes" id="UP000443423"/>
    </source>
</evidence>
<keyword evidence="5" id="KW-1185">Reference proteome</keyword>
<sequence>MISQKPVRDWEQQLSDFLSTEIPPAVRADGSRVVADVLAATVAGAAAPQNADVFRELPLGDGPAAVLGTDRRTDPAHAALLNVTAAITQEIEEGHNRGGHVGASIVAGAVGVAEAHDVDGETFVDACVRSYELCTRFEYAIFAMKARLNDAIPWLVRDPHSTWTTLGPALTAAVCMGQSPDQLRETVRTALNLAVVSMHDPFAEGAPSRNFTAGFSAQAGVSAATLAGAGLRGSAAAMEAVYDPFEWLLEDGAFAHLFESLGDEWWVTEAYHKPYPSCRYTHAPLDALRDADTGDLDPEDVARIDVYTYRNGVDMGHVRPDTLTAAKFSTPYVLARWVADGEISLEHFLDDALDEEPVQSLTERVDLHVDDAYERAFPDKWGARVEVVTRDGTRYVGERDVPRGDYRDPLDAATLAARNRTLLAYGLGETAADRALDALSSVDTTSVAALVDSLTH</sequence>
<dbReference type="Gene3D" id="3.30.1330.120">
    <property type="entry name" value="2-methylcitrate dehydratase PrpD"/>
    <property type="match status" value="1"/>
</dbReference>